<dbReference type="InParanoid" id="A0A2P5EAJ2"/>
<dbReference type="EMBL" id="JXTC01000192">
    <property type="protein sequence ID" value="PON82563.1"/>
    <property type="molecule type" value="Genomic_DNA"/>
</dbReference>
<keyword evidence="2" id="KW-1185">Reference proteome</keyword>
<protein>
    <submittedName>
        <fullName evidence="1">Uncharacterized protein</fullName>
    </submittedName>
</protein>
<dbReference type="Proteomes" id="UP000237000">
    <property type="component" value="Unassembled WGS sequence"/>
</dbReference>
<evidence type="ECO:0000313" key="2">
    <source>
        <dbReference type="Proteomes" id="UP000237000"/>
    </source>
</evidence>
<accession>A0A2P5EAJ2</accession>
<sequence>MTSLDFAGERPKEMWKLVAIGGDLSSLALRDRAQRDGSASSAH</sequence>
<dbReference type="AlphaFoldDB" id="A0A2P5EAJ2"/>
<dbReference type="OrthoDB" id="10408132at2759"/>
<name>A0A2P5EAJ2_TREOI</name>
<reference evidence="2" key="1">
    <citation type="submission" date="2016-06" db="EMBL/GenBank/DDBJ databases">
        <title>Parallel loss of symbiosis genes in relatives of nitrogen-fixing non-legume Parasponia.</title>
        <authorList>
            <person name="Van Velzen R."/>
            <person name="Holmer R."/>
            <person name="Bu F."/>
            <person name="Rutten L."/>
            <person name="Van Zeijl A."/>
            <person name="Liu W."/>
            <person name="Santuari L."/>
            <person name="Cao Q."/>
            <person name="Sharma T."/>
            <person name="Shen D."/>
            <person name="Roswanjaya Y."/>
            <person name="Wardhani T."/>
            <person name="Kalhor M.S."/>
            <person name="Jansen J."/>
            <person name="Van den Hoogen J."/>
            <person name="Gungor B."/>
            <person name="Hartog M."/>
            <person name="Hontelez J."/>
            <person name="Verver J."/>
            <person name="Yang W.-C."/>
            <person name="Schijlen E."/>
            <person name="Repin R."/>
            <person name="Schilthuizen M."/>
            <person name="Schranz E."/>
            <person name="Heidstra R."/>
            <person name="Miyata K."/>
            <person name="Fedorova E."/>
            <person name="Kohlen W."/>
            <person name="Bisseling T."/>
            <person name="Smit S."/>
            <person name="Geurts R."/>
        </authorList>
    </citation>
    <scope>NUCLEOTIDE SEQUENCE [LARGE SCALE GENOMIC DNA]</scope>
    <source>
        <strain evidence="2">cv. RG33-2</strain>
    </source>
</reference>
<comment type="caution">
    <text evidence="1">The sequence shown here is derived from an EMBL/GenBank/DDBJ whole genome shotgun (WGS) entry which is preliminary data.</text>
</comment>
<proteinExistence type="predicted"/>
<gene>
    <name evidence="1" type="ORF">TorRG33x02_216480</name>
</gene>
<organism evidence="1 2">
    <name type="scientific">Trema orientale</name>
    <name type="common">Charcoal tree</name>
    <name type="synonym">Celtis orientalis</name>
    <dbReference type="NCBI Taxonomy" id="63057"/>
    <lineage>
        <taxon>Eukaryota</taxon>
        <taxon>Viridiplantae</taxon>
        <taxon>Streptophyta</taxon>
        <taxon>Embryophyta</taxon>
        <taxon>Tracheophyta</taxon>
        <taxon>Spermatophyta</taxon>
        <taxon>Magnoliopsida</taxon>
        <taxon>eudicotyledons</taxon>
        <taxon>Gunneridae</taxon>
        <taxon>Pentapetalae</taxon>
        <taxon>rosids</taxon>
        <taxon>fabids</taxon>
        <taxon>Rosales</taxon>
        <taxon>Cannabaceae</taxon>
        <taxon>Trema</taxon>
    </lineage>
</organism>
<evidence type="ECO:0000313" key="1">
    <source>
        <dbReference type="EMBL" id="PON82563.1"/>
    </source>
</evidence>